<evidence type="ECO:0000313" key="3">
    <source>
        <dbReference type="Proteomes" id="UP000814243"/>
    </source>
</evidence>
<accession>A0A922MF97</accession>
<dbReference type="AlphaFoldDB" id="A0A922MF97"/>
<name>A0A922MF97_SPOEX</name>
<evidence type="ECO:0008006" key="4">
    <source>
        <dbReference type="Google" id="ProtNLM"/>
    </source>
</evidence>
<feature type="chain" id="PRO_5037403035" description="Neuropeptide F" evidence="1">
    <location>
        <begin position="23"/>
        <end position="70"/>
    </location>
</feature>
<feature type="signal peptide" evidence="1">
    <location>
        <begin position="1"/>
        <end position="22"/>
    </location>
</feature>
<reference evidence="2" key="1">
    <citation type="journal article" date="2021" name="G3 (Bethesda)">
        <title>Genome and transcriptome analysis of the beet armyworm Spodoptera exigua reveals targets for pest control. .</title>
        <authorList>
            <person name="Simon S."/>
            <person name="Breeschoten T."/>
            <person name="Jansen H.J."/>
            <person name="Dirks R.P."/>
            <person name="Schranz M.E."/>
            <person name="Ros V.I.D."/>
        </authorList>
    </citation>
    <scope>NUCLEOTIDE SEQUENCE</scope>
    <source>
        <strain evidence="2">TB_SE_WUR_2020</strain>
    </source>
</reference>
<dbReference type="Proteomes" id="UP000814243">
    <property type="component" value="Unassembled WGS sequence"/>
</dbReference>
<protein>
    <recommendedName>
        <fullName evidence="4">Neuropeptide F</fullName>
    </recommendedName>
</protein>
<dbReference type="EMBL" id="JACEFF010000514">
    <property type="protein sequence ID" value="KAH9636115.1"/>
    <property type="molecule type" value="Genomic_DNA"/>
</dbReference>
<evidence type="ECO:0000313" key="2">
    <source>
        <dbReference type="EMBL" id="KAH9636115.1"/>
    </source>
</evidence>
<keyword evidence="1" id="KW-0732">Signal</keyword>
<evidence type="ECO:0000256" key="1">
    <source>
        <dbReference type="SAM" id="SignalP"/>
    </source>
</evidence>
<sequence>MLNKNIAIAVAVVLALVCLAEAREEGPHDMADALRMLQELDRYYTQAARPSLIERLGITFIQRKCSVPTL</sequence>
<gene>
    <name evidence="2" type="ORF">HF086_008415</name>
</gene>
<proteinExistence type="predicted"/>
<comment type="caution">
    <text evidence="2">The sequence shown here is derived from an EMBL/GenBank/DDBJ whole genome shotgun (WGS) entry which is preliminary data.</text>
</comment>
<organism evidence="2 3">
    <name type="scientific">Spodoptera exigua</name>
    <name type="common">Beet armyworm</name>
    <name type="synonym">Noctua fulgens</name>
    <dbReference type="NCBI Taxonomy" id="7107"/>
    <lineage>
        <taxon>Eukaryota</taxon>
        <taxon>Metazoa</taxon>
        <taxon>Ecdysozoa</taxon>
        <taxon>Arthropoda</taxon>
        <taxon>Hexapoda</taxon>
        <taxon>Insecta</taxon>
        <taxon>Pterygota</taxon>
        <taxon>Neoptera</taxon>
        <taxon>Endopterygota</taxon>
        <taxon>Lepidoptera</taxon>
        <taxon>Glossata</taxon>
        <taxon>Ditrysia</taxon>
        <taxon>Noctuoidea</taxon>
        <taxon>Noctuidae</taxon>
        <taxon>Amphipyrinae</taxon>
        <taxon>Spodoptera</taxon>
    </lineage>
</organism>